<comment type="caution">
    <text evidence="1">The sequence shown here is derived from an EMBL/GenBank/DDBJ whole genome shotgun (WGS) entry which is preliminary data.</text>
</comment>
<gene>
    <name evidence="1" type="ORF">DES51_11835</name>
</gene>
<accession>A0A318KFD2</accession>
<sequence length="110" mass="12832">MCKKNDYSTSNIEKEQIILKCFITKEDIKKLRNSSNHDSAIEIFNLANKMNEENDTYVDSKYVQVSNVLKVLGIKEKDIFRNAAIERKILFEKENQKRDVPTVRSETSQS</sequence>
<dbReference type="STRING" id="1034346.GCA_000313565_03159"/>
<proteinExistence type="predicted"/>
<reference evidence="1 2" key="1">
    <citation type="submission" date="2018-05" db="EMBL/GenBank/DDBJ databases">
        <title>Genomic Encyclopedia of Type Strains, Phase IV (KMG-IV): sequencing the most valuable type-strain genomes for metagenomic binning, comparative biology and taxonomic classification.</title>
        <authorList>
            <person name="Goeker M."/>
        </authorList>
    </citation>
    <scope>NUCLEOTIDE SEQUENCE [LARGE SCALE GENOMIC DNA]</scope>
    <source>
        <strain evidence="1 2">JC118</strain>
    </source>
</reference>
<evidence type="ECO:0000313" key="2">
    <source>
        <dbReference type="Proteomes" id="UP000247612"/>
    </source>
</evidence>
<organism evidence="1 2">
    <name type="scientific">Dielma fastidiosa</name>
    <dbReference type="NCBI Taxonomy" id="1034346"/>
    <lineage>
        <taxon>Bacteria</taxon>
        <taxon>Bacillati</taxon>
        <taxon>Bacillota</taxon>
        <taxon>Erysipelotrichia</taxon>
        <taxon>Erysipelotrichales</taxon>
        <taxon>Erysipelotrichaceae</taxon>
        <taxon>Dielma</taxon>
    </lineage>
</organism>
<keyword evidence="2" id="KW-1185">Reference proteome</keyword>
<name>A0A318KFD2_9FIRM</name>
<dbReference type="RefSeq" id="WP_022939438.1">
    <property type="nucleotide sequence ID" value="NZ_CABKRQ010000009.1"/>
</dbReference>
<dbReference type="Proteomes" id="UP000247612">
    <property type="component" value="Unassembled WGS sequence"/>
</dbReference>
<protein>
    <submittedName>
        <fullName evidence="1">Uncharacterized protein</fullName>
    </submittedName>
</protein>
<evidence type="ECO:0000313" key="1">
    <source>
        <dbReference type="EMBL" id="PXX75305.1"/>
    </source>
</evidence>
<dbReference type="EMBL" id="QJKH01000018">
    <property type="protein sequence ID" value="PXX75305.1"/>
    <property type="molecule type" value="Genomic_DNA"/>
</dbReference>
<dbReference type="AlphaFoldDB" id="A0A318KFD2"/>